<evidence type="ECO:0000313" key="3">
    <source>
        <dbReference type="EMBL" id="KAJ7782392.1"/>
    </source>
</evidence>
<dbReference type="Pfam" id="PF00704">
    <property type="entry name" value="Glyco_hydro_18"/>
    <property type="match status" value="1"/>
</dbReference>
<reference evidence="3" key="1">
    <citation type="submission" date="2023-03" db="EMBL/GenBank/DDBJ databases">
        <title>Massive genome expansion in bonnet fungi (Mycena s.s.) driven by repeated elements and novel gene families across ecological guilds.</title>
        <authorList>
            <consortium name="Lawrence Berkeley National Laboratory"/>
            <person name="Harder C.B."/>
            <person name="Miyauchi S."/>
            <person name="Viragh M."/>
            <person name="Kuo A."/>
            <person name="Thoen E."/>
            <person name="Andreopoulos B."/>
            <person name="Lu D."/>
            <person name="Skrede I."/>
            <person name="Drula E."/>
            <person name="Henrissat B."/>
            <person name="Morin E."/>
            <person name="Kohler A."/>
            <person name="Barry K."/>
            <person name="LaButti K."/>
            <person name="Morin E."/>
            <person name="Salamov A."/>
            <person name="Lipzen A."/>
            <person name="Mereny Z."/>
            <person name="Hegedus B."/>
            <person name="Baldrian P."/>
            <person name="Stursova M."/>
            <person name="Weitz H."/>
            <person name="Taylor A."/>
            <person name="Grigoriev I.V."/>
            <person name="Nagy L.G."/>
            <person name="Martin F."/>
            <person name="Kauserud H."/>
        </authorList>
    </citation>
    <scope>NUCLEOTIDE SEQUENCE</scope>
    <source>
        <strain evidence="3">CBHHK188m</strain>
    </source>
</reference>
<dbReference type="PROSITE" id="PS51910">
    <property type="entry name" value="GH18_2"/>
    <property type="match status" value="1"/>
</dbReference>
<evidence type="ECO:0000313" key="4">
    <source>
        <dbReference type="Proteomes" id="UP001215280"/>
    </source>
</evidence>
<dbReference type="PANTHER" id="PTHR11177">
    <property type="entry name" value="CHITINASE"/>
    <property type="match status" value="1"/>
</dbReference>
<dbReference type="EMBL" id="JARJLG010000003">
    <property type="protein sequence ID" value="KAJ7782392.1"/>
    <property type="molecule type" value="Genomic_DNA"/>
</dbReference>
<keyword evidence="1" id="KW-0732">Signal</keyword>
<sequence length="422" mass="44268">MLSLALLVLAAQCAASTTAASSSYTVAAGWYASWHVTDVPLSSVLWSKYTHMTYAFAIPTVDPSSISLAESDEELLPQFVAAAQQNTTGLSIGGWTGSQYYSSNLASATNRTAFVKSVTALITKYDLDLVDFDWEYPGVQGIGCNIVSPSDPENFLLMLQELRASPIAANVTLTAATAVTPFPATNASTIPQIAQALDWIVPMVYDLSWNWTAGSPREQRALPAAPLNDSCYTATPGATGVGLAGRGSAVSAVEAWSAAGFPRSQIVLGVPAYGHSFNVNASMAYLNGTSSPAQLAPYPLYDTLNHTVGDAWDGTGGTDQCGVYEGPGGIWDFWALVDAGFLLANGSVASGVPYRWDACSSTPYLYMADRGVLVSYTDPQSFAAKGAFVRANGLPGFAMWEVGGDPNGVLLDAIRACVSPGL</sequence>
<dbReference type="Gene3D" id="3.20.20.80">
    <property type="entry name" value="Glycosidases"/>
    <property type="match status" value="1"/>
</dbReference>
<dbReference type="GO" id="GO:0005975">
    <property type="term" value="P:carbohydrate metabolic process"/>
    <property type="evidence" value="ECO:0007669"/>
    <property type="project" value="InterPro"/>
</dbReference>
<dbReference type="AlphaFoldDB" id="A0AAD7KDK0"/>
<proteinExistence type="predicted"/>
<feature type="chain" id="PRO_5041899396" evidence="1">
    <location>
        <begin position="16"/>
        <end position="422"/>
    </location>
</feature>
<dbReference type="Proteomes" id="UP001215280">
    <property type="component" value="Unassembled WGS sequence"/>
</dbReference>
<feature type="domain" description="GH18" evidence="2">
    <location>
        <begin position="24"/>
        <end position="421"/>
    </location>
</feature>
<organism evidence="3 4">
    <name type="scientific">Mycena maculata</name>
    <dbReference type="NCBI Taxonomy" id="230809"/>
    <lineage>
        <taxon>Eukaryota</taxon>
        <taxon>Fungi</taxon>
        <taxon>Dikarya</taxon>
        <taxon>Basidiomycota</taxon>
        <taxon>Agaricomycotina</taxon>
        <taxon>Agaricomycetes</taxon>
        <taxon>Agaricomycetidae</taxon>
        <taxon>Agaricales</taxon>
        <taxon>Marasmiineae</taxon>
        <taxon>Mycenaceae</taxon>
        <taxon>Mycena</taxon>
    </lineage>
</organism>
<name>A0AAD7KDK0_9AGAR</name>
<dbReference type="SUPFAM" id="SSF54556">
    <property type="entry name" value="Chitinase insertion domain"/>
    <property type="match status" value="1"/>
</dbReference>
<dbReference type="InterPro" id="IPR001223">
    <property type="entry name" value="Glyco_hydro18_cat"/>
</dbReference>
<dbReference type="Gene3D" id="3.10.50.10">
    <property type="match status" value="1"/>
</dbReference>
<dbReference type="PANTHER" id="PTHR11177:SF392">
    <property type="entry name" value="HAP41P"/>
    <property type="match status" value="1"/>
</dbReference>
<dbReference type="GO" id="GO:0008061">
    <property type="term" value="F:chitin binding"/>
    <property type="evidence" value="ECO:0007669"/>
    <property type="project" value="InterPro"/>
</dbReference>
<dbReference type="GO" id="GO:0004568">
    <property type="term" value="F:chitinase activity"/>
    <property type="evidence" value="ECO:0007669"/>
    <property type="project" value="TreeGrafter"/>
</dbReference>
<dbReference type="InterPro" id="IPR050314">
    <property type="entry name" value="Glycosyl_Hydrlase_18"/>
</dbReference>
<dbReference type="InterPro" id="IPR011583">
    <property type="entry name" value="Chitinase_II/V-like_cat"/>
</dbReference>
<evidence type="ECO:0000259" key="2">
    <source>
        <dbReference type="PROSITE" id="PS51910"/>
    </source>
</evidence>
<dbReference type="SUPFAM" id="SSF51445">
    <property type="entry name" value="(Trans)glycosidases"/>
    <property type="match status" value="1"/>
</dbReference>
<gene>
    <name evidence="3" type="ORF">DFH07DRAFT_864880</name>
</gene>
<keyword evidence="4" id="KW-1185">Reference proteome</keyword>
<dbReference type="InterPro" id="IPR017853">
    <property type="entry name" value="GH"/>
</dbReference>
<accession>A0AAD7KDK0</accession>
<dbReference type="GO" id="GO:0006032">
    <property type="term" value="P:chitin catabolic process"/>
    <property type="evidence" value="ECO:0007669"/>
    <property type="project" value="TreeGrafter"/>
</dbReference>
<dbReference type="InterPro" id="IPR029070">
    <property type="entry name" value="Chitinase_insertion_sf"/>
</dbReference>
<evidence type="ECO:0000256" key="1">
    <source>
        <dbReference type="SAM" id="SignalP"/>
    </source>
</evidence>
<feature type="signal peptide" evidence="1">
    <location>
        <begin position="1"/>
        <end position="15"/>
    </location>
</feature>
<dbReference type="SMART" id="SM00636">
    <property type="entry name" value="Glyco_18"/>
    <property type="match status" value="1"/>
</dbReference>
<protein>
    <submittedName>
        <fullName evidence="3">Chitinase</fullName>
    </submittedName>
</protein>
<comment type="caution">
    <text evidence="3">The sequence shown here is derived from an EMBL/GenBank/DDBJ whole genome shotgun (WGS) entry which is preliminary data.</text>
</comment>
<dbReference type="GO" id="GO:0005576">
    <property type="term" value="C:extracellular region"/>
    <property type="evidence" value="ECO:0007669"/>
    <property type="project" value="TreeGrafter"/>
</dbReference>